<organism evidence="1 2">
    <name type="scientific">Flavobacterium orientale</name>
    <dbReference type="NCBI Taxonomy" id="1756020"/>
    <lineage>
        <taxon>Bacteria</taxon>
        <taxon>Pseudomonadati</taxon>
        <taxon>Bacteroidota</taxon>
        <taxon>Flavobacteriia</taxon>
        <taxon>Flavobacteriales</taxon>
        <taxon>Flavobacteriaceae</taxon>
        <taxon>Flavobacterium</taxon>
    </lineage>
</organism>
<name>A0A917DED7_9FLAO</name>
<sequence>MKNLYSLILFFVVLSGYATEHNGKHTKQKTAKKSVAVNSDATVDISNKYGNVFVTTWNEDKIDIEVVITVSGDDESWVDKKLASISVDFNGSKSLYAAKTIFEKISSSSRRNSVEINYTVKIPKNGNVKIANQYGNILSHDLNGSTNIVCKYGKIAMGKLNNSINIIKIDYCSKSTIESLKNAVINAKYSGLTIGSFSNLDINSSYTDVVVLNGYSLKYASNYGKIATGKVNNIEGSGNYLSIKIDEIENNLKLTTNYSNFSLNAVSAKASNISITSGYTNIKMNHSPNYTFDFDVITKYANFKSEAPLEYNTRVETNTTKSYTGFYKKSGTNKVTITSNYGNVSLNLTN</sequence>
<evidence type="ECO:0000313" key="1">
    <source>
        <dbReference type="EMBL" id="GGD33391.1"/>
    </source>
</evidence>
<dbReference type="AlphaFoldDB" id="A0A917DED7"/>
<gene>
    <name evidence="1" type="ORF">GCM10011343_24280</name>
</gene>
<evidence type="ECO:0000313" key="2">
    <source>
        <dbReference type="Proteomes" id="UP000625735"/>
    </source>
</evidence>
<reference evidence="1" key="1">
    <citation type="journal article" date="2014" name="Int. J. Syst. Evol. Microbiol.">
        <title>Complete genome sequence of Corynebacterium casei LMG S-19264T (=DSM 44701T), isolated from a smear-ripened cheese.</title>
        <authorList>
            <consortium name="US DOE Joint Genome Institute (JGI-PGF)"/>
            <person name="Walter F."/>
            <person name="Albersmeier A."/>
            <person name="Kalinowski J."/>
            <person name="Ruckert C."/>
        </authorList>
    </citation>
    <scope>NUCLEOTIDE SEQUENCE</scope>
    <source>
        <strain evidence="1">CGMCC 1.12506</strain>
    </source>
</reference>
<reference evidence="1" key="2">
    <citation type="submission" date="2020-09" db="EMBL/GenBank/DDBJ databases">
        <authorList>
            <person name="Sun Q."/>
            <person name="Zhou Y."/>
        </authorList>
    </citation>
    <scope>NUCLEOTIDE SEQUENCE</scope>
    <source>
        <strain evidence="1">CGMCC 1.12506</strain>
    </source>
</reference>
<proteinExistence type="predicted"/>
<dbReference type="RefSeq" id="WP_188362852.1">
    <property type="nucleotide sequence ID" value="NZ_BMFG01000010.1"/>
</dbReference>
<accession>A0A917DED7</accession>
<comment type="caution">
    <text evidence="1">The sequence shown here is derived from an EMBL/GenBank/DDBJ whole genome shotgun (WGS) entry which is preliminary data.</text>
</comment>
<dbReference type="Proteomes" id="UP000625735">
    <property type="component" value="Unassembled WGS sequence"/>
</dbReference>
<dbReference type="EMBL" id="BMFG01000010">
    <property type="protein sequence ID" value="GGD33391.1"/>
    <property type="molecule type" value="Genomic_DNA"/>
</dbReference>
<protein>
    <recommendedName>
        <fullName evidence="3">Adhesin domain-containing protein</fullName>
    </recommendedName>
</protein>
<keyword evidence="2" id="KW-1185">Reference proteome</keyword>
<evidence type="ECO:0008006" key="3">
    <source>
        <dbReference type="Google" id="ProtNLM"/>
    </source>
</evidence>